<dbReference type="Gene3D" id="1.10.601.10">
    <property type="entry name" value="RNA Polymerase Primary Sigma Factor"/>
    <property type="match status" value="2"/>
</dbReference>
<dbReference type="AlphaFoldDB" id="A0A9D1WSB3"/>
<reference evidence="9" key="1">
    <citation type="journal article" date="2021" name="PeerJ">
        <title>Extensive microbial diversity within the chicken gut microbiome revealed by metagenomics and culture.</title>
        <authorList>
            <person name="Gilroy R."/>
            <person name="Ravi A."/>
            <person name="Getino M."/>
            <person name="Pursley I."/>
            <person name="Horton D.L."/>
            <person name="Alikhan N.F."/>
            <person name="Baker D."/>
            <person name="Gharbi K."/>
            <person name="Hall N."/>
            <person name="Watson M."/>
            <person name="Adriaenssens E.M."/>
            <person name="Foster-Nyarko E."/>
            <person name="Jarju S."/>
            <person name="Secka A."/>
            <person name="Antonio M."/>
            <person name="Oren A."/>
            <person name="Chaudhuri R.R."/>
            <person name="La Ragione R."/>
            <person name="Hildebrand F."/>
            <person name="Pallen M.J."/>
        </authorList>
    </citation>
    <scope>NUCLEOTIDE SEQUENCE</scope>
    <source>
        <strain evidence="9">CHK188-5543</strain>
    </source>
</reference>
<comment type="similarity">
    <text evidence="6">Belongs to the sigma-70 factor family. RpoD/SigA subfamily.</text>
</comment>
<evidence type="ECO:0000313" key="10">
    <source>
        <dbReference type="Proteomes" id="UP000886800"/>
    </source>
</evidence>
<keyword evidence="5 6" id="KW-0804">Transcription</keyword>
<dbReference type="InterPro" id="IPR007624">
    <property type="entry name" value="RNA_pol_sigma70_r3"/>
</dbReference>
<evidence type="ECO:0000256" key="7">
    <source>
        <dbReference type="SAM" id="MobiDB-lite"/>
    </source>
</evidence>
<keyword evidence="3 6" id="KW-0731">Sigma factor</keyword>
<name>A0A9D1WSB3_9FIRM</name>
<evidence type="ECO:0000256" key="5">
    <source>
        <dbReference type="ARBA" id="ARBA00023163"/>
    </source>
</evidence>
<dbReference type="InterPro" id="IPR036388">
    <property type="entry name" value="WH-like_DNA-bd_sf"/>
</dbReference>
<evidence type="ECO:0000259" key="8">
    <source>
        <dbReference type="PROSITE" id="PS00715"/>
    </source>
</evidence>
<comment type="caution">
    <text evidence="9">The sequence shown here is derived from an EMBL/GenBank/DDBJ whole genome shotgun (WGS) entry which is preliminary data.</text>
</comment>
<feature type="compositionally biased region" description="Acidic residues" evidence="7">
    <location>
        <begin position="64"/>
        <end position="82"/>
    </location>
</feature>
<dbReference type="Gene3D" id="1.10.220.120">
    <property type="entry name" value="Sigma-70 factor, region 1.1"/>
    <property type="match status" value="1"/>
</dbReference>
<dbReference type="InterPro" id="IPR012760">
    <property type="entry name" value="RNA_pol_sigma_RpoD_C"/>
</dbReference>
<organism evidence="9 10">
    <name type="scientific">Candidatus Anaerotruncus excrementipullorum</name>
    <dbReference type="NCBI Taxonomy" id="2838465"/>
    <lineage>
        <taxon>Bacteria</taxon>
        <taxon>Bacillati</taxon>
        <taxon>Bacillota</taxon>
        <taxon>Clostridia</taxon>
        <taxon>Eubacteriales</taxon>
        <taxon>Oscillospiraceae</taxon>
        <taxon>Anaerotruncus</taxon>
    </lineage>
</organism>
<dbReference type="GO" id="GO:0005737">
    <property type="term" value="C:cytoplasm"/>
    <property type="evidence" value="ECO:0007669"/>
    <property type="project" value="UniProtKB-SubCell"/>
</dbReference>
<evidence type="ECO:0000256" key="1">
    <source>
        <dbReference type="ARBA" id="ARBA00022490"/>
    </source>
</evidence>
<feature type="region of interest" description="Sigma-70 factor domain-3" evidence="6">
    <location>
        <begin position="206"/>
        <end position="282"/>
    </location>
</feature>
<dbReference type="SUPFAM" id="SSF88946">
    <property type="entry name" value="Sigma2 domain of RNA polymerase sigma factors"/>
    <property type="match status" value="1"/>
</dbReference>
<reference evidence="9" key="2">
    <citation type="submission" date="2021-04" db="EMBL/GenBank/DDBJ databases">
        <authorList>
            <person name="Gilroy R."/>
        </authorList>
    </citation>
    <scope>NUCLEOTIDE SEQUENCE</scope>
    <source>
        <strain evidence="9">CHK188-5543</strain>
    </source>
</reference>
<dbReference type="Pfam" id="PF04539">
    <property type="entry name" value="Sigma70_r3"/>
    <property type="match status" value="1"/>
</dbReference>
<dbReference type="InterPro" id="IPR014284">
    <property type="entry name" value="RNA_pol_sigma-70_dom"/>
</dbReference>
<evidence type="ECO:0000256" key="4">
    <source>
        <dbReference type="ARBA" id="ARBA00023125"/>
    </source>
</evidence>
<feature type="DNA-binding region" description="H-T-H motif" evidence="6">
    <location>
        <begin position="321"/>
        <end position="340"/>
    </location>
</feature>
<dbReference type="Pfam" id="PF03979">
    <property type="entry name" value="Sigma70_r1_1"/>
    <property type="match status" value="1"/>
</dbReference>
<dbReference type="Pfam" id="PF04542">
    <property type="entry name" value="Sigma70_r2"/>
    <property type="match status" value="1"/>
</dbReference>
<evidence type="ECO:0000313" key="9">
    <source>
        <dbReference type="EMBL" id="HIX66228.1"/>
    </source>
</evidence>
<feature type="region of interest" description="Sigma-70 factor domain-4" evidence="6">
    <location>
        <begin position="295"/>
        <end position="348"/>
    </location>
</feature>
<feature type="short sequence motif" description="Interaction with polymerase core subunit RpoC" evidence="6">
    <location>
        <begin position="151"/>
        <end position="154"/>
    </location>
</feature>
<accession>A0A9D1WSB3</accession>
<dbReference type="GO" id="GO:0016987">
    <property type="term" value="F:sigma factor activity"/>
    <property type="evidence" value="ECO:0007669"/>
    <property type="project" value="UniProtKB-UniRule"/>
</dbReference>
<dbReference type="InterPro" id="IPR007127">
    <property type="entry name" value="RNA_pol_sigma_70_r1_1"/>
</dbReference>
<dbReference type="InterPro" id="IPR028630">
    <property type="entry name" value="Sigma70_RpoD"/>
</dbReference>
<dbReference type="InterPro" id="IPR050239">
    <property type="entry name" value="Sigma-70_RNA_pol_init_factors"/>
</dbReference>
<proteinExistence type="inferred from homology"/>
<keyword evidence="4 6" id="KW-0238">DNA-binding</keyword>
<feature type="region of interest" description="Sigma-70 factor domain-2" evidence="6">
    <location>
        <begin position="127"/>
        <end position="197"/>
    </location>
</feature>
<evidence type="ECO:0000256" key="6">
    <source>
        <dbReference type="HAMAP-Rule" id="MF_00963"/>
    </source>
</evidence>
<comment type="subunit">
    <text evidence="6">Interacts transiently with the RNA polymerase catalytic core.</text>
</comment>
<feature type="region of interest" description="Disordered" evidence="7">
    <location>
        <begin position="64"/>
        <end position="83"/>
    </location>
</feature>
<dbReference type="CDD" id="cd06171">
    <property type="entry name" value="Sigma70_r4"/>
    <property type="match status" value="1"/>
</dbReference>
<dbReference type="Pfam" id="PF00140">
    <property type="entry name" value="Sigma70_r1_2"/>
    <property type="match status" value="1"/>
</dbReference>
<evidence type="ECO:0000256" key="2">
    <source>
        <dbReference type="ARBA" id="ARBA00023015"/>
    </source>
</evidence>
<dbReference type="EMBL" id="DXES01000175">
    <property type="protein sequence ID" value="HIX66228.1"/>
    <property type="molecule type" value="Genomic_DNA"/>
</dbReference>
<dbReference type="Proteomes" id="UP000886800">
    <property type="component" value="Unassembled WGS sequence"/>
</dbReference>
<dbReference type="InterPro" id="IPR009042">
    <property type="entry name" value="RNA_pol_sigma70_r1_2"/>
</dbReference>
<comment type="function">
    <text evidence="6">Sigma factors are initiation factors that promote the attachment of RNA polymerase to specific initiation sites and are then released. This sigma factor is the primary sigma factor during exponential growth.</text>
</comment>
<feature type="domain" description="RNA polymerase sigma-70" evidence="8">
    <location>
        <begin position="151"/>
        <end position="164"/>
    </location>
</feature>
<protein>
    <recommendedName>
        <fullName evidence="6">RNA polymerase sigma factor SigA</fullName>
    </recommendedName>
</protein>
<dbReference type="Pfam" id="PF04545">
    <property type="entry name" value="Sigma70_r4"/>
    <property type="match status" value="1"/>
</dbReference>
<dbReference type="SUPFAM" id="SSF88659">
    <property type="entry name" value="Sigma3 and sigma4 domains of RNA polymerase sigma factors"/>
    <property type="match status" value="2"/>
</dbReference>
<dbReference type="GO" id="GO:0006352">
    <property type="term" value="P:DNA-templated transcription initiation"/>
    <property type="evidence" value="ECO:0007669"/>
    <property type="project" value="UniProtKB-UniRule"/>
</dbReference>
<dbReference type="NCBIfam" id="TIGR02937">
    <property type="entry name" value="sigma70-ECF"/>
    <property type="match status" value="2"/>
</dbReference>
<gene>
    <name evidence="9" type="primary">rpoD</name>
    <name evidence="6" type="synonym">sigA</name>
    <name evidence="9" type="ORF">H9736_08275</name>
</gene>
<dbReference type="InterPro" id="IPR013324">
    <property type="entry name" value="RNA_pol_sigma_r3/r4-like"/>
</dbReference>
<keyword evidence="2 6" id="KW-0805">Transcription regulation</keyword>
<dbReference type="FunFam" id="1.10.601.10:FF:000001">
    <property type="entry name" value="RNA polymerase sigma factor SigA"/>
    <property type="match status" value="1"/>
</dbReference>
<dbReference type="PANTHER" id="PTHR30603">
    <property type="entry name" value="RNA POLYMERASE SIGMA FACTOR RPO"/>
    <property type="match status" value="1"/>
</dbReference>
<dbReference type="HAMAP" id="MF_00963">
    <property type="entry name" value="Sigma70_RpoD_SigA"/>
    <property type="match status" value="1"/>
</dbReference>
<dbReference type="PRINTS" id="PR00046">
    <property type="entry name" value="SIGMA70FCT"/>
</dbReference>
<dbReference type="InterPro" id="IPR000943">
    <property type="entry name" value="RNA_pol_sigma70"/>
</dbReference>
<sequence length="359" mass="40459">MQAEEIKKILKKLVDEGARKGELSAKEINEALEHTDFSVDFLEKFYDLLEQKHIRVVDDAEENLAGDAEESSSESEEPEEASADLAADDLVKSYLKEIGRIPLIDAQEEVDLAQRIAQGDAAAKKHLAEVNLRLVVGIAKRYVGRGLSLLDLIQEGNLGLLKAVEKFDPSKGFKFSTYATWWIRQSITRAIADQGRTIRVPVHMVENINRYKKAVSVLVRQNGHDPTVKEIADEMGVSEERVKEIQSVALDTISLETPIGDESESRLGDFIQDENVTSPEEHIGNTMLREHLESALSTLNPREEKVLRMRFGFNDGHARTLEECGKELGVTRERVRQIEAKALRKLRHPTRSKPLKDFL</sequence>
<dbReference type="InterPro" id="IPR042189">
    <property type="entry name" value="RNA_pol_sigma_70_r1_1_sf"/>
</dbReference>
<dbReference type="NCBIfam" id="TIGR02393">
    <property type="entry name" value="RpoD_Cterm"/>
    <property type="match status" value="1"/>
</dbReference>
<evidence type="ECO:0000256" key="3">
    <source>
        <dbReference type="ARBA" id="ARBA00023082"/>
    </source>
</evidence>
<dbReference type="PROSITE" id="PS00715">
    <property type="entry name" value="SIGMA70_1"/>
    <property type="match status" value="1"/>
</dbReference>
<comment type="subcellular location">
    <subcellularLocation>
        <location evidence="6">Cytoplasm</location>
    </subcellularLocation>
</comment>
<dbReference type="GO" id="GO:0003677">
    <property type="term" value="F:DNA binding"/>
    <property type="evidence" value="ECO:0007669"/>
    <property type="project" value="UniProtKB-UniRule"/>
</dbReference>
<keyword evidence="1 6" id="KW-0963">Cytoplasm</keyword>
<dbReference type="InterPro" id="IPR007630">
    <property type="entry name" value="RNA_pol_sigma70_r4"/>
</dbReference>
<dbReference type="Gene3D" id="1.10.10.10">
    <property type="entry name" value="Winged helix-like DNA-binding domain superfamily/Winged helix DNA-binding domain"/>
    <property type="match status" value="2"/>
</dbReference>
<dbReference type="InterPro" id="IPR007627">
    <property type="entry name" value="RNA_pol_sigma70_r2"/>
</dbReference>
<dbReference type="PANTHER" id="PTHR30603:SF60">
    <property type="entry name" value="RNA POLYMERASE SIGMA FACTOR RPOD"/>
    <property type="match status" value="1"/>
</dbReference>
<dbReference type="InterPro" id="IPR013325">
    <property type="entry name" value="RNA_pol_sigma_r2"/>
</dbReference>